<name>A0A0L6UR02_9BASI</name>
<feature type="compositionally biased region" description="Basic and acidic residues" evidence="1">
    <location>
        <begin position="7"/>
        <end position="22"/>
    </location>
</feature>
<dbReference type="VEuPathDB" id="FungiDB:VP01_429g1"/>
<protein>
    <submittedName>
        <fullName evidence="2">Uncharacterized protein</fullName>
    </submittedName>
</protein>
<proteinExistence type="predicted"/>
<dbReference type="STRING" id="27349.A0A0L6UR02"/>
<feature type="compositionally biased region" description="Low complexity" evidence="1">
    <location>
        <begin position="227"/>
        <end position="243"/>
    </location>
</feature>
<feature type="compositionally biased region" description="Polar residues" evidence="1">
    <location>
        <begin position="24"/>
        <end position="36"/>
    </location>
</feature>
<feature type="region of interest" description="Disordered" evidence="1">
    <location>
        <begin position="1"/>
        <end position="36"/>
    </location>
</feature>
<keyword evidence="3" id="KW-1185">Reference proteome</keyword>
<reference evidence="2 3" key="1">
    <citation type="submission" date="2015-08" db="EMBL/GenBank/DDBJ databases">
        <title>Next Generation Sequencing and Analysis of the Genome of Puccinia sorghi L Schw, the Causal Agent of Maize Common Rust.</title>
        <authorList>
            <person name="Rochi L."/>
            <person name="Burguener G."/>
            <person name="Darino M."/>
            <person name="Turjanski A."/>
            <person name="Kreff E."/>
            <person name="Dieguez M.J."/>
            <person name="Sacco F."/>
        </authorList>
    </citation>
    <scope>NUCLEOTIDE SEQUENCE [LARGE SCALE GENOMIC DNA]</scope>
    <source>
        <strain evidence="2 3">RO10H11247</strain>
    </source>
</reference>
<gene>
    <name evidence="2" type="ORF">VP01_429g1</name>
</gene>
<evidence type="ECO:0000313" key="2">
    <source>
        <dbReference type="EMBL" id="KNZ50672.1"/>
    </source>
</evidence>
<dbReference type="EMBL" id="LAVV01009390">
    <property type="protein sequence ID" value="KNZ50672.1"/>
    <property type="molecule type" value="Genomic_DNA"/>
</dbReference>
<dbReference type="Proteomes" id="UP000037035">
    <property type="component" value="Unassembled WGS sequence"/>
</dbReference>
<accession>A0A0L6UR02</accession>
<feature type="region of interest" description="Disordered" evidence="1">
    <location>
        <begin position="226"/>
        <end position="246"/>
    </location>
</feature>
<sequence length="265" mass="28414">MDPAGRSTDEENRRPADSRPFDQSDPNSQNTSSPILSDLSSATVQADIARAAREMLTFFFFFAVLMDQPTADRDFRLGLVVTVEMKTTETSGLLPKILVTELVSNLSIGGAHPTGDFDPVEPFQHSLSLVDRALVQSANMNAPGPSSPTLSPPLSTEQLHWAHPAPLDPPLTLAVDRLGNCFPQNCSLFKNLPYTPLPSLPQDRRLFIPGPAGPAHAHASTFQTLAPSPLSHSLPSSSGPLHGNSDPVEIKSHLGAVNGLTRPIH</sequence>
<dbReference type="AlphaFoldDB" id="A0A0L6UR02"/>
<organism evidence="2 3">
    <name type="scientific">Puccinia sorghi</name>
    <dbReference type="NCBI Taxonomy" id="27349"/>
    <lineage>
        <taxon>Eukaryota</taxon>
        <taxon>Fungi</taxon>
        <taxon>Dikarya</taxon>
        <taxon>Basidiomycota</taxon>
        <taxon>Pucciniomycotina</taxon>
        <taxon>Pucciniomycetes</taxon>
        <taxon>Pucciniales</taxon>
        <taxon>Pucciniaceae</taxon>
        <taxon>Puccinia</taxon>
    </lineage>
</organism>
<comment type="caution">
    <text evidence="2">The sequence shown here is derived from an EMBL/GenBank/DDBJ whole genome shotgun (WGS) entry which is preliminary data.</text>
</comment>
<evidence type="ECO:0000313" key="3">
    <source>
        <dbReference type="Proteomes" id="UP000037035"/>
    </source>
</evidence>
<evidence type="ECO:0000256" key="1">
    <source>
        <dbReference type="SAM" id="MobiDB-lite"/>
    </source>
</evidence>